<name>D2QFJ2_SPILD</name>
<dbReference type="InterPro" id="IPR036374">
    <property type="entry name" value="OxRdtase_Mopterin-bd_sf"/>
</dbReference>
<evidence type="ECO:0000259" key="1">
    <source>
        <dbReference type="Pfam" id="PF00174"/>
    </source>
</evidence>
<dbReference type="InterPro" id="IPR000572">
    <property type="entry name" value="OxRdtase_Mopterin-bd_dom"/>
</dbReference>
<accession>D2QFJ2</accession>
<dbReference type="AlphaFoldDB" id="D2QFJ2"/>
<keyword evidence="3" id="KW-1185">Reference proteome</keyword>
<dbReference type="STRING" id="504472.Slin_2345"/>
<evidence type="ECO:0000313" key="2">
    <source>
        <dbReference type="EMBL" id="ADB38366.1"/>
    </source>
</evidence>
<evidence type="ECO:0000313" key="3">
    <source>
        <dbReference type="Proteomes" id="UP000002028"/>
    </source>
</evidence>
<dbReference type="KEGG" id="sli:Slin_2345"/>
<dbReference type="EMBL" id="CP001769">
    <property type="protein sequence ID" value="ADB38366.1"/>
    <property type="molecule type" value="Genomic_DNA"/>
</dbReference>
<dbReference type="Pfam" id="PF00174">
    <property type="entry name" value="Oxidored_molyb"/>
    <property type="match status" value="1"/>
</dbReference>
<gene>
    <name evidence="2" type="ordered locus">Slin_2345</name>
</gene>
<dbReference type="Proteomes" id="UP000002028">
    <property type="component" value="Chromosome"/>
</dbReference>
<protein>
    <submittedName>
        <fullName evidence="2">Oxidoreductase molybdopterin binding protein</fullName>
    </submittedName>
</protein>
<dbReference type="eggNOG" id="COG2041">
    <property type="taxonomic scope" value="Bacteria"/>
</dbReference>
<proteinExistence type="predicted"/>
<dbReference type="Gene3D" id="3.90.420.10">
    <property type="entry name" value="Oxidoreductase, molybdopterin-binding domain"/>
    <property type="match status" value="1"/>
</dbReference>
<sequence length="170" mass="18201">MGQQTSRRSIWWGGIALLALVGLATVRAQAQPVLTVSGQVTKPLTLQAADLKAMPHSDVSAKDKDGATHRYSGVSLFDLLKQAGTTLGGELRGKNLTKYVLVKAGDGYEVVFALPELDPEFASRVILLADSVDGKPLAPGIGPYRVIVPDEKKPARWIRDVKSIEVKAAN</sequence>
<reference evidence="2 3" key="1">
    <citation type="journal article" date="2010" name="Stand. Genomic Sci.">
        <title>Complete genome sequence of Spirosoma linguale type strain (1).</title>
        <authorList>
            <person name="Lail K."/>
            <person name="Sikorski J."/>
            <person name="Saunders E."/>
            <person name="Lapidus A."/>
            <person name="Glavina Del Rio T."/>
            <person name="Copeland A."/>
            <person name="Tice H."/>
            <person name="Cheng J.-F."/>
            <person name="Lucas S."/>
            <person name="Nolan M."/>
            <person name="Bruce D."/>
            <person name="Goodwin L."/>
            <person name="Pitluck S."/>
            <person name="Ivanova N."/>
            <person name="Mavromatis K."/>
            <person name="Ovchinnikova G."/>
            <person name="Pati A."/>
            <person name="Chen A."/>
            <person name="Palaniappan K."/>
            <person name="Land M."/>
            <person name="Hauser L."/>
            <person name="Chang Y.-J."/>
            <person name="Jeffries C.D."/>
            <person name="Chain P."/>
            <person name="Brettin T."/>
            <person name="Detter J.C."/>
            <person name="Schuetze A."/>
            <person name="Rohde M."/>
            <person name="Tindall B.J."/>
            <person name="Goeker M."/>
            <person name="Bristow J."/>
            <person name="Eisen J.A."/>
            <person name="Markowitz V."/>
            <person name="Hugenholtz P."/>
            <person name="Kyrpides N.C."/>
            <person name="Klenk H.-P."/>
            <person name="Chen F."/>
        </authorList>
    </citation>
    <scope>NUCLEOTIDE SEQUENCE [LARGE SCALE GENOMIC DNA]</scope>
    <source>
        <strain evidence="3">ATCC 33905 / DSM 74 / LMG 10896 / Claus 1</strain>
    </source>
</reference>
<dbReference type="SUPFAM" id="SSF56524">
    <property type="entry name" value="Oxidoreductase molybdopterin-binding domain"/>
    <property type="match status" value="1"/>
</dbReference>
<dbReference type="RefSeq" id="WP_012926901.1">
    <property type="nucleotide sequence ID" value="NC_013730.1"/>
</dbReference>
<organism evidence="2 3">
    <name type="scientific">Spirosoma linguale (strain ATCC 33905 / DSM 74 / LMG 10896 / Claus 1)</name>
    <dbReference type="NCBI Taxonomy" id="504472"/>
    <lineage>
        <taxon>Bacteria</taxon>
        <taxon>Pseudomonadati</taxon>
        <taxon>Bacteroidota</taxon>
        <taxon>Cytophagia</taxon>
        <taxon>Cytophagales</taxon>
        <taxon>Cytophagaceae</taxon>
        <taxon>Spirosoma</taxon>
    </lineage>
</organism>
<dbReference type="HOGENOM" id="CLU_118511_0_0_10"/>
<feature type="domain" description="Oxidoreductase molybdopterin-binding" evidence="1">
    <location>
        <begin position="34"/>
        <end position="167"/>
    </location>
</feature>